<feature type="region of interest" description="Disordered" evidence="1">
    <location>
        <begin position="1"/>
        <end position="30"/>
    </location>
</feature>
<evidence type="ECO:0000256" key="1">
    <source>
        <dbReference type="SAM" id="MobiDB-lite"/>
    </source>
</evidence>
<dbReference type="Proteomes" id="UP001472677">
    <property type="component" value="Unassembled WGS sequence"/>
</dbReference>
<proteinExistence type="predicted"/>
<feature type="compositionally biased region" description="Basic residues" evidence="1">
    <location>
        <begin position="1"/>
        <end position="12"/>
    </location>
</feature>
<organism evidence="2 3">
    <name type="scientific">Hibiscus sabdariffa</name>
    <name type="common">roselle</name>
    <dbReference type="NCBI Taxonomy" id="183260"/>
    <lineage>
        <taxon>Eukaryota</taxon>
        <taxon>Viridiplantae</taxon>
        <taxon>Streptophyta</taxon>
        <taxon>Embryophyta</taxon>
        <taxon>Tracheophyta</taxon>
        <taxon>Spermatophyta</taxon>
        <taxon>Magnoliopsida</taxon>
        <taxon>eudicotyledons</taxon>
        <taxon>Gunneridae</taxon>
        <taxon>Pentapetalae</taxon>
        <taxon>rosids</taxon>
        <taxon>malvids</taxon>
        <taxon>Malvales</taxon>
        <taxon>Malvaceae</taxon>
        <taxon>Malvoideae</taxon>
        <taxon>Hibiscus</taxon>
    </lineage>
</organism>
<name>A0ABR2B6H3_9ROSI</name>
<gene>
    <name evidence="2" type="ORF">V6N12_005483</name>
</gene>
<keyword evidence="3" id="KW-1185">Reference proteome</keyword>
<evidence type="ECO:0000313" key="2">
    <source>
        <dbReference type="EMBL" id="KAK8502497.1"/>
    </source>
</evidence>
<sequence length="66" mass="7509">MVTKRPGQKHKTTTTINQSHDKHESNKSHGHQLHVVLGNTGGWERLQNMQSELPSDRRIISEVVDV</sequence>
<dbReference type="EMBL" id="JBBPBM010000167">
    <property type="protein sequence ID" value="KAK8502497.1"/>
    <property type="molecule type" value="Genomic_DNA"/>
</dbReference>
<protein>
    <submittedName>
        <fullName evidence="2">Uncharacterized protein</fullName>
    </submittedName>
</protein>
<accession>A0ABR2B6H3</accession>
<evidence type="ECO:0000313" key="3">
    <source>
        <dbReference type="Proteomes" id="UP001472677"/>
    </source>
</evidence>
<comment type="caution">
    <text evidence="2">The sequence shown here is derived from an EMBL/GenBank/DDBJ whole genome shotgun (WGS) entry which is preliminary data.</text>
</comment>
<reference evidence="2 3" key="1">
    <citation type="journal article" date="2024" name="G3 (Bethesda)">
        <title>Genome assembly of Hibiscus sabdariffa L. provides insights into metabolisms of medicinal natural products.</title>
        <authorList>
            <person name="Kim T."/>
        </authorList>
    </citation>
    <scope>NUCLEOTIDE SEQUENCE [LARGE SCALE GENOMIC DNA]</scope>
    <source>
        <strain evidence="2">TK-2024</strain>
        <tissue evidence="2">Old leaves</tissue>
    </source>
</reference>